<keyword evidence="7 14" id="KW-0547">Nucleotide-binding</keyword>
<dbReference type="PROSITE" id="PS00674">
    <property type="entry name" value="AAA"/>
    <property type="match status" value="1"/>
</dbReference>
<comment type="subcellular location">
    <subcellularLocation>
        <location evidence="14">Cell membrane</location>
        <topology evidence="14">Multi-pass membrane protein</topology>
        <orientation evidence="14">Cytoplasmic side</orientation>
    </subcellularLocation>
    <subcellularLocation>
        <location evidence="1">Membrane</location>
    </subcellularLocation>
</comment>
<dbReference type="SUPFAM" id="SSF52540">
    <property type="entry name" value="P-loop containing nucleoside triphosphate hydrolases"/>
    <property type="match status" value="1"/>
</dbReference>
<dbReference type="Pfam" id="PF17862">
    <property type="entry name" value="AAA_lid_3"/>
    <property type="match status" value="1"/>
</dbReference>
<keyword evidence="12 14" id="KW-0482">Metalloprotease</keyword>
<evidence type="ECO:0000256" key="14">
    <source>
        <dbReference type="HAMAP-Rule" id="MF_01458"/>
    </source>
</evidence>
<dbReference type="InterPro" id="IPR011546">
    <property type="entry name" value="Pept_M41_FtsH_extracell"/>
</dbReference>
<dbReference type="Gene3D" id="1.10.8.60">
    <property type="match status" value="1"/>
</dbReference>
<gene>
    <name evidence="14 18" type="primary">ftsH</name>
    <name evidence="18" type="ORF">WMO23_04590</name>
</gene>
<evidence type="ECO:0000313" key="19">
    <source>
        <dbReference type="Proteomes" id="UP001433088"/>
    </source>
</evidence>
<comment type="caution">
    <text evidence="18">The sequence shown here is derived from an EMBL/GenBank/DDBJ whole genome shotgun (WGS) entry which is preliminary data.</text>
</comment>
<dbReference type="SMART" id="SM00382">
    <property type="entry name" value="AAA"/>
    <property type="match status" value="1"/>
</dbReference>
<dbReference type="Pfam" id="PF00004">
    <property type="entry name" value="AAA"/>
    <property type="match status" value="1"/>
</dbReference>
<feature type="active site" evidence="14">
    <location>
        <position position="417"/>
    </location>
</feature>
<dbReference type="EC" id="3.4.24.-" evidence="14"/>
<comment type="similarity">
    <text evidence="14">In the central section; belongs to the AAA ATPase family.</text>
</comment>
<evidence type="ECO:0000256" key="8">
    <source>
        <dbReference type="ARBA" id="ARBA00022801"/>
    </source>
</evidence>
<evidence type="ECO:0000256" key="5">
    <source>
        <dbReference type="ARBA" id="ARBA00022692"/>
    </source>
</evidence>
<dbReference type="Proteomes" id="UP001433088">
    <property type="component" value="Unassembled WGS sequence"/>
</dbReference>
<feature type="binding site" evidence="14">
    <location>
        <position position="416"/>
    </location>
    <ligand>
        <name>Zn(2+)</name>
        <dbReference type="ChEBI" id="CHEBI:29105"/>
        <note>catalytic</note>
    </ligand>
</feature>
<dbReference type="InterPro" id="IPR003960">
    <property type="entry name" value="ATPase_AAA_CS"/>
</dbReference>
<dbReference type="Gene3D" id="1.20.58.760">
    <property type="entry name" value="Peptidase M41"/>
    <property type="match status" value="1"/>
</dbReference>
<dbReference type="InterPro" id="IPR003959">
    <property type="entry name" value="ATPase_AAA_core"/>
</dbReference>
<evidence type="ECO:0000256" key="3">
    <source>
        <dbReference type="ARBA" id="ARBA00022475"/>
    </source>
</evidence>
<comment type="function">
    <text evidence="14">Acts as a processive, ATP-dependent zinc metallopeptidase for both cytoplasmic and membrane proteins. Plays a role in the quality control of integral membrane proteins.</text>
</comment>
<dbReference type="InterPro" id="IPR005936">
    <property type="entry name" value="FtsH"/>
</dbReference>
<evidence type="ECO:0000256" key="4">
    <source>
        <dbReference type="ARBA" id="ARBA00022670"/>
    </source>
</evidence>
<keyword evidence="6 14" id="KW-0479">Metal-binding</keyword>
<keyword evidence="8 14" id="KW-0378">Hydrolase</keyword>
<dbReference type="PANTHER" id="PTHR23076">
    <property type="entry name" value="METALLOPROTEASE M41 FTSH"/>
    <property type="match status" value="1"/>
</dbReference>
<evidence type="ECO:0000256" key="15">
    <source>
        <dbReference type="RuleBase" id="RU003651"/>
    </source>
</evidence>
<protein>
    <recommendedName>
        <fullName evidence="14">ATP-dependent zinc metalloprotease FtsH</fullName>
        <ecNumber evidence="14">3.4.24.-</ecNumber>
    </recommendedName>
</protein>
<dbReference type="NCBIfam" id="TIGR01241">
    <property type="entry name" value="FtsH_fam"/>
    <property type="match status" value="1"/>
</dbReference>
<evidence type="ECO:0000256" key="9">
    <source>
        <dbReference type="ARBA" id="ARBA00022833"/>
    </source>
</evidence>
<evidence type="ECO:0000256" key="1">
    <source>
        <dbReference type="ARBA" id="ARBA00004370"/>
    </source>
</evidence>
<evidence type="ECO:0000256" key="12">
    <source>
        <dbReference type="ARBA" id="ARBA00023049"/>
    </source>
</evidence>
<feature type="compositionally biased region" description="Low complexity" evidence="16">
    <location>
        <begin position="621"/>
        <end position="649"/>
    </location>
</feature>
<dbReference type="InterPro" id="IPR041569">
    <property type="entry name" value="AAA_lid_3"/>
</dbReference>
<keyword evidence="10 14" id="KW-0067">ATP-binding</keyword>
<dbReference type="SUPFAM" id="SSF140990">
    <property type="entry name" value="FtsH protease domain-like"/>
    <property type="match status" value="1"/>
</dbReference>
<dbReference type="InterPro" id="IPR037219">
    <property type="entry name" value="Peptidase_M41-like"/>
</dbReference>
<evidence type="ECO:0000256" key="6">
    <source>
        <dbReference type="ARBA" id="ARBA00022723"/>
    </source>
</evidence>
<dbReference type="Gene3D" id="3.40.50.300">
    <property type="entry name" value="P-loop containing nucleotide triphosphate hydrolases"/>
    <property type="match status" value="1"/>
</dbReference>
<proteinExistence type="inferred from homology"/>
<comment type="cofactor">
    <cofactor evidence="14">
        <name>Zn(2+)</name>
        <dbReference type="ChEBI" id="CHEBI:29105"/>
    </cofactor>
    <text evidence="14">Binds 1 zinc ion per subunit.</text>
</comment>
<dbReference type="CDD" id="cd19501">
    <property type="entry name" value="RecA-like_FtsH"/>
    <property type="match status" value="1"/>
</dbReference>
<accession>A0ABV1CYT1</accession>
<evidence type="ECO:0000256" key="11">
    <source>
        <dbReference type="ARBA" id="ARBA00022989"/>
    </source>
</evidence>
<keyword evidence="11 14" id="KW-1133">Transmembrane helix</keyword>
<keyword evidence="19" id="KW-1185">Reference proteome</keyword>
<evidence type="ECO:0000256" key="7">
    <source>
        <dbReference type="ARBA" id="ARBA00022741"/>
    </source>
</evidence>
<dbReference type="PANTHER" id="PTHR23076:SF97">
    <property type="entry name" value="ATP-DEPENDENT ZINC METALLOPROTEASE YME1L1"/>
    <property type="match status" value="1"/>
</dbReference>
<comment type="caution">
    <text evidence="14">Lacks conserved residue(s) required for the propagation of feature annotation.</text>
</comment>
<keyword evidence="9 14" id="KW-0862">Zinc</keyword>
<comment type="subunit">
    <text evidence="14">Homohexamer.</text>
</comment>
<feature type="region of interest" description="Disordered" evidence="16">
    <location>
        <begin position="603"/>
        <end position="682"/>
    </location>
</feature>
<keyword evidence="4 14" id="KW-0645">Protease</keyword>
<comment type="similarity">
    <text evidence="15">Belongs to the AAA ATPase family.</text>
</comment>
<dbReference type="EMBL" id="JBBMEU010000019">
    <property type="protein sequence ID" value="MEQ2422009.1"/>
    <property type="molecule type" value="Genomic_DNA"/>
</dbReference>
<dbReference type="Pfam" id="PF06480">
    <property type="entry name" value="FtsH_ext"/>
    <property type="match status" value="1"/>
</dbReference>
<keyword evidence="13 14" id="KW-0472">Membrane</keyword>
<dbReference type="InterPro" id="IPR003593">
    <property type="entry name" value="AAA+_ATPase"/>
</dbReference>
<evidence type="ECO:0000256" key="10">
    <source>
        <dbReference type="ARBA" id="ARBA00022840"/>
    </source>
</evidence>
<name>A0ABV1CYT1_9FIRM</name>
<sequence>MSKFVRNVSLYLLIIIVAVSIIDAFTSSKTDKSEISYTNFMSQVQQKKVDAVQITADHAIVGQLKDGTSFTSYAPTDSALLPALRDADVNIIAKPPEQPSWWMNMLTAVLPILVLIAIWFFIMQQTQGGGGRVMNFGKSHAKMHGEGKIKVTFKDVAGEDEAKEELAEIVEFLRNPSKYNAIGAKIPKGVLLFGPPGTGKTLLARAVAGEAGVPFFSISGSDFVEMFVGVGASRVRDLFTQAKKNAPCIVFIDEIDAVGRQRGAGLGGGHDEREQTLNQLLVEMDGFGSNEGIITIAATNRPDILDPALLRPGRFDRQITVDRPDLRGRRAILDVHAKGKPLGKDVDLDVIAKKTPGFTGADLGNLLNEAALLAARANKKVINMAELEEASEKVCFGPERRSHVISDKEKRLTAVHESGHALIAYLLPDADPVHKVTIIPRGRAGGYTMMLPEEDRSYETKSYYLAQIRVALGGRAAEEIVFNEISSGASGDLQSVTRIARQMITRLGMSPKLGPMVFGEQQDQVFLGKSLGHERNYGESVAELIDKEMHDTVSEAYADVLHMLREHLDTLKNMANALMEVETINHQQVDNLVKYGTLEGPQGVKKETAETPAETAEAETPDTAAVSEAAPTAKEEAPAPAAPKAEQAEVQISPWGNPVPKGGLTTGLTDKDEEEKKADEEK</sequence>
<keyword evidence="5 14" id="KW-0812">Transmembrane</keyword>
<dbReference type="InterPro" id="IPR027417">
    <property type="entry name" value="P-loop_NTPase"/>
</dbReference>
<dbReference type="GO" id="GO:0008237">
    <property type="term" value="F:metallopeptidase activity"/>
    <property type="evidence" value="ECO:0007669"/>
    <property type="project" value="UniProtKB-KW"/>
</dbReference>
<feature type="domain" description="AAA+ ATPase" evidence="17">
    <location>
        <begin position="186"/>
        <end position="325"/>
    </location>
</feature>
<keyword evidence="3 14" id="KW-1003">Cell membrane</keyword>
<evidence type="ECO:0000256" key="2">
    <source>
        <dbReference type="ARBA" id="ARBA00010044"/>
    </source>
</evidence>
<reference evidence="18 19" key="1">
    <citation type="submission" date="2024-03" db="EMBL/GenBank/DDBJ databases">
        <title>Human intestinal bacterial collection.</title>
        <authorList>
            <person name="Pauvert C."/>
            <person name="Hitch T.C.A."/>
            <person name="Clavel T."/>
        </authorList>
    </citation>
    <scope>NUCLEOTIDE SEQUENCE [LARGE SCALE GENOMIC DNA]</scope>
    <source>
        <strain evidence="18 19">CLA-AA-H81</strain>
    </source>
</reference>
<dbReference type="Gene3D" id="3.30.720.210">
    <property type="match status" value="1"/>
</dbReference>
<comment type="similarity">
    <text evidence="2 14">In the C-terminal section; belongs to the peptidase M41 family.</text>
</comment>
<dbReference type="RefSeq" id="WP_349173347.1">
    <property type="nucleotide sequence ID" value="NZ_JBBMEU010000019.1"/>
</dbReference>
<dbReference type="HAMAP" id="MF_01458">
    <property type="entry name" value="FtsH"/>
    <property type="match status" value="1"/>
</dbReference>
<evidence type="ECO:0000256" key="16">
    <source>
        <dbReference type="SAM" id="MobiDB-lite"/>
    </source>
</evidence>
<dbReference type="Pfam" id="PF01434">
    <property type="entry name" value="Peptidase_M41"/>
    <property type="match status" value="1"/>
</dbReference>
<evidence type="ECO:0000256" key="13">
    <source>
        <dbReference type="ARBA" id="ARBA00023136"/>
    </source>
</evidence>
<evidence type="ECO:0000259" key="17">
    <source>
        <dbReference type="SMART" id="SM00382"/>
    </source>
</evidence>
<dbReference type="InterPro" id="IPR000642">
    <property type="entry name" value="Peptidase_M41"/>
</dbReference>
<feature type="transmembrane region" description="Helical" evidence="14">
    <location>
        <begin position="101"/>
        <end position="122"/>
    </location>
</feature>
<feature type="binding site" evidence="14">
    <location>
        <begin position="194"/>
        <end position="201"/>
    </location>
    <ligand>
        <name>ATP</name>
        <dbReference type="ChEBI" id="CHEBI:30616"/>
    </ligand>
</feature>
<feature type="binding site" evidence="14">
    <location>
        <position position="492"/>
    </location>
    <ligand>
        <name>Zn(2+)</name>
        <dbReference type="ChEBI" id="CHEBI:29105"/>
        <note>catalytic</note>
    </ligand>
</feature>
<evidence type="ECO:0000313" key="18">
    <source>
        <dbReference type="EMBL" id="MEQ2422009.1"/>
    </source>
</evidence>
<organism evidence="18 19">
    <name type="scientific">Megasphaera intestinihominis</name>
    <dbReference type="NCBI Taxonomy" id="3133159"/>
    <lineage>
        <taxon>Bacteria</taxon>
        <taxon>Bacillati</taxon>
        <taxon>Bacillota</taxon>
        <taxon>Negativicutes</taxon>
        <taxon>Veillonellales</taxon>
        <taxon>Veillonellaceae</taxon>
        <taxon>Megasphaera</taxon>
    </lineage>
</organism>
<feature type="binding site" evidence="14">
    <location>
        <position position="420"/>
    </location>
    <ligand>
        <name>Zn(2+)</name>
        <dbReference type="ChEBI" id="CHEBI:29105"/>
        <note>catalytic</note>
    </ligand>
</feature>